<dbReference type="RefSeq" id="XP_005767871.1">
    <property type="nucleotide sequence ID" value="XM_005767814.1"/>
</dbReference>
<feature type="region of interest" description="Disordered" evidence="1">
    <location>
        <begin position="127"/>
        <end position="177"/>
    </location>
</feature>
<sequence length="329" mass="34811">MWPQQEPPAGLRRTPSGVALRAGLRPLKKCHTVSPRREVCHHKHNRFHAWVCYKSGDAPGGAPPKMFGGLTTLLTPTAIICRQVISLLSQLRHSVLEYLHRLARTCTMSDSDEPDWVEAQSSAQKAAAKSRLSSSSSLNLDGSDDDEDAGQKDAPAAIKPAKGGAGGKSRAPKTPASALPLSLAPRARPIAAGPSPALARLRLSAAAAGRVYEGDIVPSNSSLCLVSLDGSRARVEAVFSDFVQLSAPHVSIFEMEQVQDGELGAHFFDDVDDANSVLDSDAEEEMAPLKERRGGGKMAASKKGKGAAADGRRGRRPLRAVLTGGPCSF</sequence>
<dbReference type="InterPro" id="IPR033246">
    <property type="entry name" value="BIN4"/>
</dbReference>
<dbReference type="AlphaFoldDB" id="A0A0D3IW07"/>
<protein>
    <submittedName>
        <fullName evidence="2">Uncharacterized protein</fullName>
    </submittedName>
</protein>
<feature type="compositionally biased region" description="Low complexity" evidence="1">
    <location>
        <begin position="127"/>
        <end position="141"/>
    </location>
</feature>
<reference evidence="3" key="1">
    <citation type="journal article" date="2013" name="Nature">
        <title>Pan genome of the phytoplankton Emiliania underpins its global distribution.</title>
        <authorList>
            <person name="Read B.A."/>
            <person name="Kegel J."/>
            <person name="Klute M.J."/>
            <person name="Kuo A."/>
            <person name="Lefebvre S.C."/>
            <person name="Maumus F."/>
            <person name="Mayer C."/>
            <person name="Miller J."/>
            <person name="Monier A."/>
            <person name="Salamov A."/>
            <person name="Young J."/>
            <person name="Aguilar M."/>
            <person name="Claverie J.M."/>
            <person name="Frickenhaus S."/>
            <person name="Gonzalez K."/>
            <person name="Herman E.K."/>
            <person name="Lin Y.C."/>
            <person name="Napier J."/>
            <person name="Ogata H."/>
            <person name="Sarno A.F."/>
            <person name="Shmutz J."/>
            <person name="Schroeder D."/>
            <person name="de Vargas C."/>
            <person name="Verret F."/>
            <person name="von Dassow P."/>
            <person name="Valentin K."/>
            <person name="Van de Peer Y."/>
            <person name="Wheeler G."/>
            <person name="Dacks J.B."/>
            <person name="Delwiche C.F."/>
            <person name="Dyhrman S.T."/>
            <person name="Glockner G."/>
            <person name="John U."/>
            <person name="Richards T."/>
            <person name="Worden A.Z."/>
            <person name="Zhang X."/>
            <person name="Grigoriev I.V."/>
            <person name="Allen A.E."/>
            <person name="Bidle K."/>
            <person name="Borodovsky M."/>
            <person name="Bowler C."/>
            <person name="Brownlee C."/>
            <person name="Cock J.M."/>
            <person name="Elias M."/>
            <person name="Gladyshev V.N."/>
            <person name="Groth M."/>
            <person name="Guda C."/>
            <person name="Hadaegh A."/>
            <person name="Iglesias-Rodriguez M.D."/>
            <person name="Jenkins J."/>
            <person name="Jones B.M."/>
            <person name="Lawson T."/>
            <person name="Leese F."/>
            <person name="Lindquist E."/>
            <person name="Lobanov A."/>
            <person name="Lomsadze A."/>
            <person name="Malik S.B."/>
            <person name="Marsh M.E."/>
            <person name="Mackinder L."/>
            <person name="Mock T."/>
            <person name="Mueller-Roeber B."/>
            <person name="Pagarete A."/>
            <person name="Parker M."/>
            <person name="Probert I."/>
            <person name="Quesneville H."/>
            <person name="Raines C."/>
            <person name="Rensing S.A."/>
            <person name="Riano-Pachon D.M."/>
            <person name="Richier S."/>
            <person name="Rokitta S."/>
            <person name="Shiraiwa Y."/>
            <person name="Soanes D.M."/>
            <person name="van der Giezen M."/>
            <person name="Wahlund T.M."/>
            <person name="Williams B."/>
            <person name="Wilson W."/>
            <person name="Wolfe G."/>
            <person name="Wurch L.L."/>
        </authorList>
    </citation>
    <scope>NUCLEOTIDE SEQUENCE</scope>
</reference>
<dbReference type="EnsemblProtists" id="EOD15442">
    <property type="protein sequence ID" value="EOD15442"/>
    <property type="gene ID" value="EMIHUDRAFT_211662"/>
</dbReference>
<feature type="region of interest" description="Disordered" evidence="1">
    <location>
        <begin position="282"/>
        <end position="329"/>
    </location>
</feature>
<dbReference type="GO" id="GO:0005634">
    <property type="term" value="C:nucleus"/>
    <property type="evidence" value="ECO:0007669"/>
    <property type="project" value="TreeGrafter"/>
</dbReference>
<dbReference type="HOGENOM" id="CLU_845750_0_0_1"/>
<proteinExistence type="predicted"/>
<evidence type="ECO:0000313" key="3">
    <source>
        <dbReference type="Proteomes" id="UP000013827"/>
    </source>
</evidence>
<feature type="compositionally biased region" description="Low complexity" evidence="1">
    <location>
        <begin position="152"/>
        <end position="177"/>
    </location>
</feature>
<dbReference type="Proteomes" id="UP000013827">
    <property type="component" value="Unassembled WGS sequence"/>
</dbReference>
<evidence type="ECO:0000313" key="2">
    <source>
        <dbReference type="EnsemblProtists" id="EOD15442"/>
    </source>
</evidence>
<dbReference type="GO" id="GO:0042023">
    <property type="term" value="P:DNA endoreduplication"/>
    <property type="evidence" value="ECO:0007669"/>
    <property type="project" value="InterPro"/>
</dbReference>
<dbReference type="GO" id="GO:0003690">
    <property type="term" value="F:double-stranded DNA binding"/>
    <property type="evidence" value="ECO:0007669"/>
    <property type="project" value="InterPro"/>
</dbReference>
<keyword evidence="3" id="KW-1185">Reference proteome</keyword>
<organism evidence="2 3">
    <name type="scientific">Emiliania huxleyi (strain CCMP1516)</name>
    <dbReference type="NCBI Taxonomy" id="280463"/>
    <lineage>
        <taxon>Eukaryota</taxon>
        <taxon>Haptista</taxon>
        <taxon>Haptophyta</taxon>
        <taxon>Prymnesiophyceae</taxon>
        <taxon>Isochrysidales</taxon>
        <taxon>Noelaerhabdaceae</taxon>
        <taxon>Emiliania</taxon>
    </lineage>
</organism>
<reference evidence="2" key="2">
    <citation type="submission" date="2024-10" db="UniProtKB">
        <authorList>
            <consortium name="EnsemblProtists"/>
        </authorList>
    </citation>
    <scope>IDENTIFICATION</scope>
</reference>
<dbReference type="PANTHER" id="PTHR34810">
    <property type="entry name" value="DNA-BINDING PROTEIN BIN4"/>
    <property type="match status" value="1"/>
</dbReference>
<name>A0A0D3IW07_EMIH1</name>
<accession>A0A0D3IW07</accession>
<dbReference type="PaxDb" id="2903-EOD15442"/>
<dbReference type="GO" id="GO:0051276">
    <property type="term" value="P:chromosome organization"/>
    <property type="evidence" value="ECO:0007669"/>
    <property type="project" value="TreeGrafter"/>
</dbReference>
<dbReference type="PANTHER" id="PTHR34810:SF1">
    <property type="entry name" value="DNA-BINDING PROTEIN BIN4"/>
    <property type="match status" value="1"/>
</dbReference>
<dbReference type="GO" id="GO:0009330">
    <property type="term" value="C:DNA topoisomerase type II (double strand cut, ATP-hydrolyzing) complex"/>
    <property type="evidence" value="ECO:0007669"/>
    <property type="project" value="InterPro"/>
</dbReference>
<evidence type="ECO:0000256" key="1">
    <source>
        <dbReference type="SAM" id="MobiDB-lite"/>
    </source>
</evidence>
<dbReference type="KEGG" id="ehx:EMIHUDRAFT_211662"/>
<dbReference type="GeneID" id="17261592"/>